<evidence type="ECO:0000313" key="7">
    <source>
        <dbReference type="EMBL" id="RBP45988.1"/>
    </source>
</evidence>
<dbReference type="InterPro" id="IPR036097">
    <property type="entry name" value="HisK_dim/P_sf"/>
</dbReference>
<dbReference type="Pfam" id="PF00512">
    <property type="entry name" value="HisKA"/>
    <property type="match status" value="1"/>
</dbReference>
<dbReference type="OrthoDB" id="9813151at2"/>
<keyword evidence="3" id="KW-0597">Phosphoprotein</keyword>
<feature type="transmembrane region" description="Helical" evidence="5">
    <location>
        <begin position="6"/>
        <end position="27"/>
    </location>
</feature>
<comment type="caution">
    <text evidence="7">The sequence shown here is derived from an EMBL/GenBank/DDBJ whole genome shotgun (WGS) entry which is preliminary data.</text>
</comment>
<keyword evidence="5" id="KW-0812">Transmembrane</keyword>
<dbReference type="InterPro" id="IPR003594">
    <property type="entry name" value="HATPase_dom"/>
</dbReference>
<dbReference type="SMART" id="SM00387">
    <property type="entry name" value="HATPase_c"/>
    <property type="match status" value="1"/>
</dbReference>
<dbReference type="Gene3D" id="1.10.287.130">
    <property type="match status" value="1"/>
</dbReference>
<dbReference type="InterPro" id="IPR036890">
    <property type="entry name" value="HATPase_C_sf"/>
</dbReference>
<dbReference type="PRINTS" id="PR00344">
    <property type="entry name" value="BCTRLSENSOR"/>
</dbReference>
<dbReference type="SUPFAM" id="SSF47384">
    <property type="entry name" value="Homodimeric domain of signal transducing histidine kinase"/>
    <property type="match status" value="1"/>
</dbReference>
<organism evidence="7 8">
    <name type="scientific">Roseimicrobium gellanilyticum</name>
    <dbReference type="NCBI Taxonomy" id="748857"/>
    <lineage>
        <taxon>Bacteria</taxon>
        <taxon>Pseudomonadati</taxon>
        <taxon>Verrucomicrobiota</taxon>
        <taxon>Verrucomicrobiia</taxon>
        <taxon>Verrucomicrobiales</taxon>
        <taxon>Verrucomicrobiaceae</taxon>
        <taxon>Roseimicrobium</taxon>
    </lineage>
</organism>
<dbReference type="InterPro" id="IPR005467">
    <property type="entry name" value="His_kinase_dom"/>
</dbReference>
<feature type="compositionally biased region" description="Basic and acidic residues" evidence="4">
    <location>
        <begin position="308"/>
        <end position="317"/>
    </location>
</feature>
<dbReference type="CDD" id="cd00082">
    <property type="entry name" value="HisKA"/>
    <property type="match status" value="1"/>
</dbReference>
<comment type="catalytic activity">
    <reaction evidence="1">
        <text>ATP + protein L-histidine = ADP + protein N-phospho-L-histidine.</text>
        <dbReference type="EC" id="2.7.13.3"/>
    </reaction>
</comment>
<name>A0A366HSB5_9BACT</name>
<dbReference type="GO" id="GO:0000155">
    <property type="term" value="F:phosphorelay sensor kinase activity"/>
    <property type="evidence" value="ECO:0007669"/>
    <property type="project" value="InterPro"/>
</dbReference>
<proteinExistence type="predicted"/>
<gene>
    <name evidence="7" type="ORF">DES53_102373</name>
</gene>
<evidence type="ECO:0000256" key="4">
    <source>
        <dbReference type="SAM" id="MobiDB-lite"/>
    </source>
</evidence>
<evidence type="ECO:0000259" key="6">
    <source>
        <dbReference type="PROSITE" id="PS50109"/>
    </source>
</evidence>
<dbReference type="SMART" id="SM00388">
    <property type="entry name" value="HisKA"/>
    <property type="match status" value="1"/>
</dbReference>
<dbReference type="PANTHER" id="PTHR43547">
    <property type="entry name" value="TWO-COMPONENT HISTIDINE KINASE"/>
    <property type="match status" value="1"/>
</dbReference>
<keyword evidence="5" id="KW-0472">Membrane</keyword>
<evidence type="ECO:0000256" key="5">
    <source>
        <dbReference type="SAM" id="Phobius"/>
    </source>
</evidence>
<dbReference type="InterPro" id="IPR004358">
    <property type="entry name" value="Sig_transdc_His_kin-like_C"/>
</dbReference>
<evidence type="ECO:0000256" key="1">
    <source>
        <dbReference type="ARBA" id="ARBA00000085"/>
    </source>
</evidence>
<dbReference type="Gene3D" id="3.30.565.10">
    <property type="entry name" value="Histidine kinase-like ATPase, C-terminal domain"/>
    <property type="match status" value="1"/>
</dbReference>
<accession>A0A366HSB5</accession>
<dbReference type="EC" id="2.7.13.3" evidence="2"/>
<feature type="region of interest" description="Disordered" evidence="4">
    <location>
        <begin position="341"/>
        <end position="373"/>
    </location>
</feature>
<feature type="transmembrane region" description="Helical" evidence="5">
    <location>
        <begin position="556"/>
        <end position="581"/>
    </location>
</feature>
<feature type="region of interest" description="Disordered" evidence="4">
    <location>
        <begin position="263"/>
        <end position="317"/>
    </location>
</feature>
<evidence type="ECO:0000313" key="8">
    <source>
        <dbReference type="Proteomes" id="UP000253426"/>
    </source>
</evidence>
<evidence type="ECO:0000256" key="2">
    <source>
        <dbReference type="ARBA" id="ARBA00012438"/>
    </source>
</evidence>
<dbReference type="Proteomes" id="UP000253426">
    <property type="component" value="Unassembled WGS sequence"/>
</dbReference>
<dbReference type="InterPro" id="IPR003661">
    <property type="entry name" value="HisK_dim/P_dom"/>
</dbReference>
<feature type="region of interest" description="Disordered" evidence="4">
    <location>
        <begin position="222"/>
        <end position="241"/>
    </location>
</feature>
<reference evidence="7 8" key="1">
    <citation type="submission" date="2018-06" db="EMBL/GenBank/DDBJ databases">
        <title>Genomic Encyclopedia of Type Strains, Phase IV (KMG-IV): sequencing the most valuable type-strain genomes for metagenomic binning, comparative biology and taxonomic classification.</title>
        <authorList>
            <person name="Goeker M."/>
        </authorList>
    </citation>
    <scope>NUCLEOTIDE SEQUENCE [LARGE SCALE GENOMIC DNA]</scope>
    <source>
        <strain evidence="7 8">DSM 25532</strain>
    </source>
</reference>
<dbReference type="PROSITE" id="PS50109">
    <property type="entry name" value="HIS_KIN"/>
    <property type="match status" value="1"/>
</dbReference>
<dbReference type="SUPFAM" id="SSF55874">
    <property type="entry name" value="ATPase domain of HSP90 chaperone/DNA topoisomerase II/histidine kinase"/>
    <property type="match status" value="1"/>
</dbReference>
<dbReference type="AlphaFoldDB" id="A0A366HSB5"/>
<sequence length="814" mass="87351">MNRPVYTWLVFLGCLALLIGGMGWVTVHTLRLERERQHAAQEAANKERVRLALWRLDFQASTLVIRENARPPEAFRAFHAPEGFFNRDNTEVKKGEVLAPSPLLGVPPDLVMLHFQLDGQGKASSPQAPSGNARTLALQNYLEPGDIQNAETRLQQLRALLAKPGNGARVGAPQVSQSNGARGDLSAAPGAWSNGQMLCAWNSFDSKNMNVVSGTLVLESAAKPTTPPPAPTKALEPNLGQGGYIQQGSLAYENTLRKNAVESQKVETLPQQIQTKEKAMSQVRSKNSTEGKESASSYSFKLPSAPDAKQEAKKHNADITASDLEGTSSAGGFVTGQKPAIAAARQKEQQGVSEKPADRSQMDHALPSQPSNPQMEVAEAKKADMRGTLGSIQQPSFPDPNAQVATNAGTLASNSQIAVNAPVPTLPVAPITAPAAPAAPQEMPHEAPPTTPPPVATAKPLQGFWIEDTLLLTREATLDGARVLQGVWLDWPKLRDQWLAQVSDLFPQAMLVPAPNALPDQPVLDDPLRLASLPVRLVTGPLAVAPSPFWTPMRSALVVAWLCVGLAGLAVGAVLFGTVALSERRAAFVSAVTHELRTPLTTFRLYSEMLASGMVRDEDQKKNYLGTLEAEAGRLSHLVENVLAYARIERGSARAQVESVSIGEVLDRVVPRLRQRAEQAGMEIAVDANEEERKTLLRVDVAALEQILFNLVDNACKYAAPRAADKTIHVQASTKGPLAMLRVRDHGAGIAPQERRRVFRPFHKSADKAAHSAPGVGLGLALCERLSKALGGRLSLEKAPVGSGASFVLELPRV</sequence>
<keyword evidence="8" id="KW-1185">Reference proteome</keyword>
<protein>
    <recommendedName>
        <fullName evidence="2">histidine kinase</fullName>
        <ecNumber evidence="2">2.7.13.3</ecNumber>
    </recommendedName>
</protein>
<dbReference type="EMBL" id="QNRR01000002">
    <property type="protein sequence ID" value="RBP45988.1"/>
    <property type="molecule type" value="Genomic_DNA"/>
</dbReference>
<evidence type="ECO:0000256" key="3">
    <source>
        <dbReference type="ARBA" id="ARBA00022553"/>
    </source>
</evidence>
<dbReference type="PANTHER" id="PTHR43547:SF2">
    <property type="entry name" value="HYBRID SIGNAL TRANSDUCTION HISTIDINE KINASE C"/>
    <property type="match status" value="1"/>
</dbReference>
<dbReference type="Pfam" id="PF02518">
    <property type="entry name" value="HATPase_c"/>
    <property type="match status" value="1"/>
</dbReference>
<keyword evidence="5" id="KW-1133">Transmembrane helix</keyword>
<dbReference type="RefSeq" id="WP_113957545.1">
    <property type="nucleotide sequence ID" value="NZ_QNRR01000002.1"/>
</dbReference>
<feature type="domain" description="Histidine kinase" evidence="6">
    <location>
        <begin position="591"/>
        <end position="814"/>
    </location>
</feature>